<accession>A0A1U7YKP1</accession>
<sequence length="86" mass="9851">MANRVDCSSLKKFVMFCKEMNTLQGSENVEVLKVDRGTLKGVNLSTKPFEQMKNLRVFIINELHISGDFGLSSKKLKWLSWQNCPL</sequence>
<name>A0A1U7YKP1_NICSY</name>
<evidence type="ECO:0000313" key="2">
    <source>
        <dbReference type="RefSeq" id="XP_009799390.1"/>
    </source>
</evidence>
<protein>
    <submittedName>
        <fullName evidence="2">Uncharacterized protein LOC104245477 isoform X1</fullName>
    </submittedName>
</protein>
<proteinExistence type="predicted"/>
<evidence type="ECO:0000313" key="1">
    <source>
        <dbReference type="Proteomes" id="UP000189701"/>
    </source>
</evidence>
<dbReference type="RefSeq" id="XP_009799390.1">
    <property type="nucleotide sequence ID" value="XM_009801088.1"/>
</dbReference>
<reference evidence="1" key="1">
    <citation type="journal article" date="2013" name="Genome Biol.">
        <title>Reference genomes and transcriptomes of Nicotiana sylvestris and Nicotiana tomentosiformis.</title>
        <authorList>
            <person name="Sierro N."/>
            <person name="Battey J.N."/>
            <person name="Ouadi S."/>
            <person name="Bovet L."/>
            <person name="Goepfert S."/>
            <person name="Bakaher N."/>
            <person name="Peitsch M.C."/>
            <person name="Ivanov N.V."/>
        </authorList>
    </citation>
    <scope>NUCLEOTIDE SEQUENCE [LARGE SCALE GENOMIC DNA]</scope>
</reference>
<keyword evidence="1" id="KW-1185">Reference proteome</keyword>
<gene>
    <name evidence="2" type="primary">LOC104245477</name>
</gene>
<reference evidence="2" key="2">
    <citation type="submission" date="2025-08" db="UniProtKB">
        <authorList>
            <consortium name="RefSeq"/>
        </authorList>
    </citation>
    <scope>IDENTIFICATION</scope>
    <source>
        <tissue evidence="2">Leaf</tissue>
    </source>
</reference>
<dbReference type="Proteomes" id="UP000189701">
    <property type="component" value="Unplaced"/>
</dbReference>
<dbReference type="AlphaFoldDB" id="A0A1U7YKP1"/>
<organism evidence="1 2">
    <name type="scientific">Nicotiana sylvestris</name>
    <name type="common">Wood tobacco</name>
    <name type="synonym">South American tobacco</name>
    <dbReference type="NCBI Taxonomy" id="4096"/>
    <lineage>
        <taxon>Eukaryota</taxon>
        <taxon>Viridiplantae</taxon>
        <taxon>Streptophyta</taxon>
        <taxon>Embryophyta</taxon>
        <taxon>Tracheophyta</taxon>
        <taxon>Spermatophyta</taxon>
        <taxon>Magnoliopsida</taxon>
        <taxon>eudicotyledons</taxon>
        <taxon>Gunneridae</taxon>
        <taxon>Pentapetalae</taxon>
        <taxon>asterids</taxon>
        <taxon>lamiids</taxon>
        <taxon>Solanales</taxon>
        <taxon>Solanaceae</taxon>
        <taxon>Nicotianoideae</taxon>
        <taxon>Nicotianeae</taxon>
        <taxon>Nicotiana</taxon>
    </lineage>
</organism>